<keyword evidence="3" id="KW-1185">Reference proteome</keyword>
<gene>
    <name evidence="2" type="ORF">SAMN05192543_104309</name>
</gene>
<organism evidence="2 3">
    <name type="scientific">Paraburkholderia megapolitana</name>
    <dbReference type="NCBI Taxonomy" id="420953"/>
    <lineage>
        <taxon>Bacteria</taxon>
        <taxon>Pseudomonadati</taxon>
        <taxon>Pseudomonadota</taxon>
        <taxon>Betaproteobacteria</taxon>
        <taxon>Burkholderiales</taxon>
        <taxon>Burkholderiaceae</taxon>
        <taxon>Paraburkholderia</taxon>
    </lineage>
</organism>
<dbReference type="Pfam" id="PF13211">
    <property type="entry name" value="DUF4019"/>
    <property type="match status" value="1"/>
</dbReference>
<accession>A0A1I3L9J4</accession>
<reference evidence="2 3" key="1">
    <citation type="submission" date="2016-10" db="EMBL/GenBank/DDBJ databases">
        <authorList>
            <person name="de Groot N.N."/>
        </authorList>
    </citation>
    <scope>NUCLEOTIDE SEQUENCE [LARGE SCALE GENOMIC DNA]</scope>
    <source>
        <strain evidence="2 3">LMG 23650</strain>
    </source>
</reference>
<evidence type="ECO:0000256" key="1">
    <source>
        <dbReference type="SAM" id="SignalP"/>
    </source>
</evidence>
<name>A0A1I3L9J4_9BURK</name>
<feature type="signal peptide" evidence="1">
    <location>
        <begin position="1"/>
        <end position="23"/>
    </location>
</feature>
<proteinExistence type="predicted"/>
<dbReference type="EMBL" id="FOQU01000004">
    <property type="protein sequence ID" value="SFI81398.1"/>
    <property type="molecule type" value="Genomic_DNA"/>
</dbReference>
<evidence type="ECO:0008006" key="4">
    <source>
        <dbReference type="Google" id="ProtNLM"/>
    </source>
</evidence>
<dbReference type="InterPro" id="IPR025091">
    <property type="entry name" value="DUF4019"/>
</dbReference>
<keyword evidence="1" id="KW-0732">Signal</keyword>
<dbReference type="OrthoDB" id="8929305at2"/>
<dbReference type="AlphaFoldDB" id="A0A1I3L9J4"/>
<evidence type="ECO:0000313" key="3">
    <source>
        <dbReference type="Proteomes" id="UP000199548"/>
    </source>
</evidence>
<dbReference type="Proteomes" id="UP000199548">
    <property type="component" value="Unassembled WGS sequence"/>
</dbReference>
<dbReference type="STRING" id="420953.SAMN05192543_104309"/>
<evidence type="ECO:0000313" key="2">
    <source>
        <dbReference type="EMBL" id="SFI81398.1"/>
    </source>
</evidence>
<feature type="chain" id="PRO_5011739109" description="DUF4019 domain-containing protein" evidence="1">
    <location>
        <begin position="24"/>
        <end position="158"/>
    </location>
</feature>
<dbReference type="RefSeq" id="WP_091012123.1">
    <property type="nucleotide sequence ID" value="NZ_CP041743.1"/>
</dbReference>
<protein>
    <recommendedName>
        <fullName evidence="4">DUF4019 domain-containing protein</fullName>
    </recommendedName>
</protein>
<sequence>MKHRFTKLAATTLLMSFAAGAMAAGTSADELLHDADAVLQQIDASHGGALWDNAAPFVKTKFERAQFITQLQQQRQSYGAVSSRGWASVTRLQYTNSHDVPDGLYANVDYASHTTDGQTVFELVSFRLESDGQWRLVGYNARRNQERNATVQPAAPKP</sequence>